<dbReference type="STRING" id="1283.ShL2_00616"/>
<feature type="transmembrane region" description="Helical" evidence="1">
    <location>
        <begin position="19"/>
        <end position="37"/>
    </location>
</feature>
<gene>
    <name evidence="3" type="ORF">CV019_09290</name>
    <name evidence="2" type="ORF">RO950_07440</name>
</gene>
<dbReference type="RefSeq" id="WP_011275041.1">
    <property type="nucleotide sequence ID" value="NZ_CABMHO010000011.1"/>
</dbReference>
<proteinExistence type="predicted"/>
<reference evidence="2 5" key="2">
    <citation type="submission" date="2023-08" db="EMBL/GenBank/DDBJ databases">
        <title>Genomic surveillance of Staphylococcus haemolyticus neonatal outbreak in southern France.</title>
        <authorList>
            <person name="Magnan C."/>
            <person name="Morsli M."/>
            <person name="Thiery B."/>
            <person name="Salipante F."/>
            <person name="Attar J."/>
            <person name="Massimo D.M."/>
            <person name="Ory J."/>
            <person name="Pantel A."/>
            <person name="Lavigne J.-P."/>
        </authorList>
    </citation>
    <scope>NUCLEOTIDE SEQUENCE [LARGE SCALE GENOMIC DNA]</scope>
    <source>
        <strain evidence="2 5">NSH026</strain>
    </source>
</reference>
<dbReference type="Proteomes" id="UP001269271">
    <property type="component" value="Unassembled WGS sequence"/>
</dbReference>
<reference evidence="3 4" key="1">
    <citation type="submission" date="2017-11" db="EMBL/GenBank/DDBJ databases">
        <authorList>
            <person name="Founou R.C."/>
            <person name="Founou L."/>
            <person name="Allam M."/>
            <person name="Ismail A."/>
            <person name="Essack S.Y."/>
        </authorList>
    </citation>
    <scope>NUCLEOTIDE SEQUENCE [LARGE SCALE GENOMIC DNA]</scope>
    <source>
        <strain evidence="3 4">G811N2B1</strain>
    </source>
</reference>
<evidence type="ECO:0000313" key="5">
    <source>
        <dbReference type="Proteomes" id="UP001269271"/>
    </source>
</evidence>
<feature type="transmembrane region" description="Helical" evidence="1">
    <location>
        <begin position="220"/>
        <end position="238"/>
    </location>
</feature>
<keyword evidence="1" id="KW-1133">Transmembrane helix</keyword>
<name>A0A2A1KGT4_STAHA</name>
<dbReference type="AlphaFoldDB" id="A0A2A1KGT4"/>
<evidence type="ECO:0000313" key="2">
    <source>
        <dbReference type="EMBL" id="MDT4286853.1"/>
    </source>
</evidence>
<keyword evidence="5" id="KW-1185">Reference proteome</keyword>
<feature type="transmembrane region" description="Helical" evidence="1">
    <location>
        <begin position="193"/>
        <end position="214"/>
    </location>
</feature>
<evidence type="ECO:0000256" key="1">
    <source>
        <dbReference type="SAM" id="Phobius"/>
    </source>
</evidence>
<dbReference type="EMBL" id="PGWX01000346">
    <property type="protein sequence ID" value="PPJ73588.1"/>
    <property type="molecule type" value="Genomic_DNA"/>
</dbReference>
<evidence type="ECO:0000313" key="4">
    <source>
        <dbReference type="Proteomes" id="UP000238153"/>
    </source>
</evidence>
<feature type="transmembrane region" description="Helical" evidence="1">
    <location>
        <begin position="94"/>
        <end position="111"/>
    </location>
</feature>
<keyword evidence="1" id="KW-0472">Membrane</keyword>
<feature type="transmembrane region" description="Helical" evidence="1">
    <location>
        <begin position="43"/>
        <end position="64"/>
    </location>
</feature>
<evidence type="ECO:0008006" key="6">
    <source>
        <dbReference type="Google" id="ProtNLM"/>
    </source>
</evidence>
<organism evidence="3 4">
    <name type="scientific">Staphylococcus haemolyticus</name>
    <dbReference type="NCBI Taxonomy" id="1283"/>
    <lineage>
        <taxon>Bacteria</taxon>
        <taxon>Bacillati</taxon>
        <taxon>Bacillota</taxon>
        <taxon>Bacilli</taxon>
        <taxon>Bacillales</taxon>
        <taxon>Staphylococcaceae</taxon>
        <taxon>Staphylococcus</taxon>
    </lineage>
</organism>
<comment type="caution">
    <text evidence="3">The sequence shown here is derived from an EMBL/GenBank/DDBJ whole genome shotgun (WGS) entry which is preliminary data.</text>
</comment>
<accession>A0A2A1KGT4</accession>
<evidence type="ECO:0000313" key="3">
    <source>
        <dbReference type="EMBL" id="PPJ73588.1"/>
    </source>
</evidence>
<sequence>MTKNDEALQVEKITLQAKLGILSLNFLCAIIAFAMFNDLQRQFLSPFFIGSLLLLIVIVCKLTIHSETVDDIHIYVHDFSDKSKLNRHSKLKRIVYLILWIVYLVLIANIVTPNINHTSNYEWVFEPSWLILGVGVVVALCMFDDKRIKYTEMDTPTIENRGALPKGVLNLIPNYRYADEQQKLVILKVHATNFIWITIGLIIVCIVDVIIELILHQMPLAAYITIIFIVVELLILKLKNKQIRSTLHE</sequence>
<feature type="transmembrane region" description="Helical" evidence="1">
    <location>
        <begin position="123"/>
        <end position="143"/>
    </location>
</feature>
<protein>
    <recommendedName>
        <fullName evidence="6">DUF3169 domain-containing protein</fullName>
    </recommendedName>
</protein>
<dbReference type="Proteomes" id="UP000238153">
    <property type="component" value="Unassembled WGS sequence"/>
</dbReference>
<dbReference type="EMBL" id="JAVSOO010000017">
    <property type="protein sequence ID" value="MDT4286853.1"/>
    <property type="molecule type" value="Genomic_DNA"/>
</dbReference>
<dbReference type="KEGG" id="shh:ShL2_00616"/>
<keyword evidence="1" id="KW-0812">Transmembrane</keyword>